<dbReference type="EMBL" id="PNJD01000416">
    <property type="protein sequence ID" value="PMP94247.1"/>
    <property type="molecule type" value="Genomic_DNA"/>
</dbReference>
<keyword evidence="3 4" id="KW-0472">Membrane</keyword>
<dbReference type="PANTHER" id="PTHR48090:SF3">
    <property type="entry name" value="UNDECAPRENYL-PHOSPHATE 4-DEOXY-4-FORMAMIDO-L-ARABINOSE TRANSFERASE"/>
    <property type="match status" value="1"/>
</dbReference>
<evidence type="ECO:0000313" key="5">
    <source>
        <dbReference type="EMBL" id="PMP94247.1"/>
    </source>
</evidence>
<dbReference type="PANTHER" id="PTHR48090">
    <property type="entry name" value="UNDECAPRENYL-PHOSPHATE 4-DEOXY-4-FORMAMIDO-L-ARABINOSE TRANSFERASE-RELATED"/>
    <property type="match status" value="1"/>
</dbReference>
<evidence type="ECO:0000256" key="1">
    <source>
        <dbReference type="ARBA" id="ARBA00022692"/>
    </source>
</evidence>
<accession>A0A2N7Q7V4</accession>
<name>A0A2N7Q7V4_9BACT</name>
<sequence length="198" mass="23221">YFIEFLLKLEKGYKVVTGYRVKRKEPLLTKKIPSRIANKLISVVTGLKVRDNGCSLKGYLAEIPKKVQIPHGFHRFLPALFGVRNEEVLEIPVLDRKRYWGKSHYGLKRTFEVLRDLITFPFIMKKPLFFEKFFKCGFLICFSAGLLVILWIFLKFSFIKVFLELIFLSAAGISFLIYKNLKRFNKAQREGVFIVEEL</sequence>
<keyword evidence="1 4" id="KW-0812">Transmembrane</keyword>
<protein>
    <recommendedName>
        <fullName evidence="7">Glycosyltransferase</fullName>
    </recommendedName>
</protein>
<organism evidence="5 6">
    <name type="scientific">Thermodesulfobacterium geofontis</name>
    <dbReference type="NCBI Taxonomy" id="1295609"/>
    <lineage>
        <taxon>Bacteria</taxon>
        <taxon>Pseudomonadati</taxon>
        <taxon>Thermodesulfobacteriota</taxon>
        <taxon>Thermodesulfobacteria</taxon>
        <taxon>Thermodesulfobacteriales</taxon>
        <taxon>Thermodesulfobacteriaceae</taxon>
        <taxon>Thermodesulfobacterium</taxon>
    </lineage>
</organism>
<dbReference type="Proteomes" id="UP000235619">
    <property type="component" value="Unassembled WGS sequence"/>
</dbReference>
<evidence type="ECO:0000313" key="6">
    <source>
        <dbReference type="Proteomes" id="UP000235619"/>
    </source>
</evidence>
<evidence type="ECO:0000256" key="4">
    <source>
        <dbReference type="SAM" id="Phobius"/>
    </source>
</evidence>
<gene>
    <name evidence="5" type="ORF">C0169_06770</name>
</gene>
<feature type="transmembrane region" description="Helical" evidence="4">
    <location>
        <begin position="159"/>
        <end position="178"/>
    </location>
</feature>
<reference evidence="5 6" key="1">
    <citation type="submission" date="2018-01" db="EMBL/GenBank/DDBJ databases">
        <title>Metagenomic assembled genomes from two thermal pools in the Uzon Caldera, Kamchatka, Russia.</title>
        <authorList>
            <person name="Wilkins L."/>
            <person name="Ettinger C."/>
        </authorList>
    </citation>
    <scope>NUCLEOTIDE SEQUENCE [LARGE SCALE GENOMIC DNA]</scope>
    <source>
        <strain evidence="5">ARK-04</strain>
    </source>
</reference>
<evidence type="ECO:0000256" key="2">
    <source>
        <dbReference type="ARBA" id="ARBA00022989"/>
    </source>
</evidence>
<comment type="caution">
    <text evidence="5">The sequence shown here is derived from an EMBL/GenBank/DDBJ whole genome shotgun (WGS) entry which is preliminary data.</text>
</comment>
<evidence type="ECO:0000256" key="3">
    <source>
        <dbReference type="ARBA" id="ARBA00023136"/>
    </source>
</evidence>
<feature type="transmembrane region" description="Helical" evidence="4">
    <location>
        <begin position="133"/>
        <end position="153"/>
    </location>
</feature>
<dbReference type="InterPro" id="IPR050256">
    <property type="entry name" value="Glycosyltransferase_2"/>
</dbReference>
<evidence type="ECO:0008006" key="7">
    <source>
        <dbReference type="Google" id="ProtNLM"/>
    </source>
</evidence>
<dbReference type="AlphaFoldDB" id="A0A2N7Q7V4"/>
<dbReference type="GO" id="GO:0005886">
    <property type="term" value="C:plasma membrane"/>
    <property type="evidence" value="ECO:0007669"/>
    <property type="project" value="TreeGrafter"/>
</dbReference>
<proteinExistence type="predicted"/>
<keyword evidence="2 4" id="KW-1133">Transmembrane helix</keyword>
<feature type="non-terminal residue" evidence="5">
    <location>
        <position position="1"/>
    </location>
</feature>